<sequence>MDDVYHAEVGCGDDEDDLGGQGVVFPVYKLQKDMKEYRDEFKDAVVAYVVQNARGVTFKNCDLWRVRARCANGCPFWLYAAKMQGESTWQLRSMNTRHTCGKAQRVRMLHSKWLGKTLKKID</sequence>
<evidence type="ECO:0000313" key="2">
    <source>
        <dbReference type="Proteomes" id="UP001341840"/>
    </source>
</evidence>
<dbReference type="Proteomes" id="UP001341840">
    <property type="component" value="Unassembled WGS sequence"/>
</dbReference>
<comment type="caution">
    <text evidence="1">The sequence shown here is derived from an EMBL/GenBank/DDBJ whole genome shotgun (WGS) entry which is preliminary data.</text>
</comment>
<keyword evidence="2" id="KW-1185">Reference proteome</keyword>
<dbReference type="EMBL" id="JASCZI010151190">
    <property type="protein sequence ID" value="MED6170734.1"/>
    <property type="molecule type" value="Genomic_DNA"/>
</dbReference>
<proteinExistence type="predicted"/>
<accession>A0ABU6VBC4</accession>
<evidence type="ECO:0000313" key="1">
    <source>
        <dbReference type="EMBL" id="MED6170734.1"/>
    </source>
</evidence>
<evidence type="ECO:0008006" key="3">
    <source>
        <dbReference type="Google" id="ProtNLM"/>
    </source>
</evidence>
<protein>
    <recommendedName>
        <fullName evidence="3">Transposase MuDR plant domain-containing protein</fullName>
    </recommendedName>
</protein>
<organism evidence="1 2">
    <name type="scientific">Stylosanthes scabra</name>
    <dbReference type="NCBI Taxonomy" id="79078"/>
    <lineage>
        <taxon>Eukaryota</taxon>
        <taxon>Viridiplantae</taxon>
        <taxon>Streptophyta</taxon>
        <taxon>Embryophyta</taxon>
        <taxon>Tracheophyta</taxon>
        <taxon>Spermatophyta</taxon>
        <taxon>Magnoliopsida</taxon>
        <taxon>eudicotyledons</taxon>
        <taxon>Gunneridae</taxon>
        <taxon>Pentapetalae</taxon>
        <taxon>rosids</taxon>
        <taxon>fabids</taxon>
        <taxon>Fabales</taxon>
        <taxon>Fabaceae</taxon>
        <taxon>Papilionoideae</taxon>
        <taxon>50 kb inversion clade</taxon>
        <taxon>dalbergioids sensu lato</taxon>
        <taxon>Dalbergieae</taxon>
        <taxon>Pterocarpus clade</taxon>
        <taxon>Stylosanthes</taxon>
    </lineage>
</organism>
<gene>
    <name evidence="1" type="ORF">PIB30_033900</name>
</gene>
<name>A0ABU6VBC4_9FABA</name>
<reference evidence="1 2" key="1">
    <citation type="journal article" date="2023" name="Plants (Basel)">
        <title>Bridging the Gap: Combining Genomics and Transcriptomics Approaches to Understand Stylosanthes scabra, an Orphan Legume from the Brazilian Caatinga.</title>
        <authorList>
            <person name="Ferreira-Neto J.R.C."/>
            <person name="da Silva M.D."/>
            <person name="Binneck E."/>
            <person name="de Melo N.F."/>
            <person name="da Silva R.H."/>
            <person name="de Melo A.L.T.M."/>
            <person name="Pandolfi V."/>
            <person name="Bustamante F.O."/>
            <person name="Brasileiro-Vidal A.C."/>
            <person name="Benko-Iseppon A.M."/>
        </authorList>
    </citation>
    <scope>NUCLEOTIDE SEQUENCE [LARGE SCALE GENOMIC DNA]</scope>
    <source>
        <tissue evidence="1">Leaves</tissue>
    </source>
</reference>